<feature type="chain" id="PRO_5025352106" evidence="1">
    <location>
        <begin position="20"/>
        <end position="360"/>
    </location>
</feature>
<dbReference type="InterPro" id="IPR057722">
    <property type="entry name" value="AsqO/PenF-like_C"/>
</dbReference>
<protein>
    <submittedName>
        <fullName evidence="4">Uncharacterized protein</fullName>
    </submittedName>
</protein>
<keyword evidence="1" id="KW-0732">Signal</keyword>
<evidence type="ECO:0000313" key="4">
    <source>
        <dbReference type="EMBL" id="KAE9389300.1"/>
    </source>
</evidence>
<dbReference type="InterPro" id="IPR056402">
    <property type="entry name" value="DA_N"/>
</dbReference>
<name>A0A6A4GVE7_9AGAR</name>
<dbReference type="OrthoDB" id="5344254at2759"/>
<evidence type="ECO:0000259" key="2">
    <source>
        <dbReference type="Pfam" id="PF24137"/>
    </source>
</evidence>
<feature type="domain" description="Diels-Alderase N-terminal" evidence="2">
    <location>
        <begin position="27"/>
        <end position="231"/>
    </location>
</feature>
<keyword evidence="5" id="KW-1185">Reference proteome</keyword>
<dbReference type="Proteomes" id="UP000799118">
    <property type="component" value="Unassembled WGS sequence"/>
</dbReference>
<sequence>MKLASSLALIFGLASAVIAHHGSDSSIVVIPSTPSIGPIKAQYISSSSGLDGPENKLSKINSTSLGDIWYFDAVSPDGKYSFIASFWASPSPSYTTALQNDKILQAQMILLADDNIYAANSIFADAAEIITRGDGSSGDWKGTGCSFSGAEDLSTYTLNFASPFDIVGSIVLESRAPPHYKCSPAKAGMDMALLPHLGWANAIPDAKASVNLEVNGTHVEFTGIGYHDLSWGDVPLFGYCTMYLFGHGRLGPYSLVWVEVEASDGSKTTSGYVSEDGKILATSCSDVVIDPEYDSATGKQLQGFKVKIDLGEKGVMDVELAVGKIIGDAGDFITGTGQLSGGLQGGHKYQGSALFAAFSP</sequence>
<dbReference type="Pfam" id="PF24137">
    <property type="entry name" value="DA_N"/>
    <property type="match status" value="1"/>
</dbReference>
<dbReference type="Pfam" id="PF25581">
    <property type="entry name" value="AsqO_C"/>
    <property type="match status" value="1"/>
</dbReference>
<organism evidence="4 5">
    <name type="scientific">Gymnopus androsaceus JB14</name>
    <dbReference type="NCBI Taxonomy" id="1447944"/>
    <lineage>
        <taxon>Eukaryota</taxon>
        <taxon>Fungi</taxon>
        <taxon>Dikarya</taxon>
        <taxon>Basidiomycota</taxon>
        <taxon>Agaricomycotina</taxon>
        <taxon>Agaricomycetes</taxon>
        <taxon>Agaricomycetidae</taxon>
        <taxon>Agaricales</taxon>
        <taxon>Marasmiineae</taxon>
        <taxon>Omphalotaceae</taxon>
        <taxon>Gymnopus</taxon>
    </lineage>
</organism>
<dbReference type="EMBL" id="ML769703">
    <property type="protein sequence ID" value="KAE9389300.1"/>
    <property type="molecule type" value="Genomic_DNA"/>
</dbReference>
<gene>
    <name evidence="4" type="ORF">BT96DRAFT_926654</name>
</gene>
<reference evidence="4" key="1">
    <citation type="journal article" date="2019" name="Environ. Microbiol.">
        <title>Fungal ecological strategies reflected in gene transcription - a case study of two litter decomposers.</title>
        <authorList>
            <person name="Barbi F."/>
            <person name="Kohler A."/>
            <person name="Barry K."/>
            <person name="Baskaran P."/>
            <person name="Daum C."/>
            <person name="Fauchery L."/>
            <person name="Ihrmark K."/>
            <person name="Kuo A."/>
            <person name="LaButti K."/>
            <person name="Lipzen A."/>
            <person name="Morin E."/>
            <person name="Grigoriev I.V."/>
            <person name="Henrissat B."/>
            <person name="Lindahl B."/>
            <person name="Martin F."/>
        </authorList>
    </citation>
    <scope>NUCLEOTIDE SEQUENCE</scope>
    <source>
        <strain evidence="4">JB14</strain>
    </source>
</reference>
<accession>A0A6A4GVE7</accession>
<proteinExistence type="predicted"/>
<dbReference type="SUPFAM" id="SSF159245">
    <property type="entry name" value="AttH-like"/>
    <property type="match status" value="1"/>
</dbReference>
<feature type="domain" description="AsqO/PenF-like C-terminal" evidence="3">
    <location>
        <begin position="244"/>
        <end position="358"/>
    </location>
</feature>
<feature type="signal peptide" evidence="1">
    <location>
        <begin position="1"/>
        <end position="19"/>
    </location>
</feature>
<evidence type="ECO:0000313" key="5">
    <source>
        <dbReference type="Proteomes" id="UP000799118"/>
    </source>
</evidence>
<dbReference type="AlphaFoldDB" id="A0A6A4GVE7"/>
<evidence type="ECO:0000256" key="1">
    <source>
        <dbReference type="SAM" id="SignalP"/>
    </source>
</evidence>
<evidence type="ECO:0000259" key="3">
    <source>
        <dbReference type="Pfam" id="PF25581"/>
    </source>
</evidence>